<accession>A0A816F3Q2</accession>
<keyword evidence="10" id="KW-1185">Reference proteome</keyword>
<evidence type="ECO:0000256" key="2">
    <source>
        <dbReference type="ARBA" id="ARBA00022723"/>
    </source>
</evidence>
<dbReference type="PANTHER" id="PTHR46481">
    <property type="entry name" value="ZINC FINGER BED DOMAIN-CONTAINING PROTEIN 4"/>
    <property type="match status" value="1"/>
</dbReference>
<reference evidence="9" key="1">
    <citation type="submission" date="2021-02" db="EMBL/GenBank/DDBJ databases">
        <authorList>
            <person name="Nowell W R."/>
        </authorList>
    </citation>
    <scope>NUCLEOTIDE SEQUENCE</scope>
</reference>
<evidence type="ECO:0000256" key="3">
    <source>
        <dbReference type="ARBA" id="ARBA00022771"/>
    </source>
</evidence>
<keyword evidence="3" id="KW-0863">Zinc-finger</keyword>
<name>A0A816F3Q2_ADIRI</name>
<dbReference type="PANTHER" id="PTHR46481:SF10">
    <property type="entry name" value="ZINC FINGER BED DOMAIN-CONTAINING PROTEIN 39"/>
    <property type="match status" value="1"/>
</dbReference>
<evidence type="ECO:0000259" key="7">
    <source>
        <dbReference type="Pfam" id="PF05699"/>
    </source>
</evidence>
<dbReference type="GO" id="GO:0046983">
    <property type="term" value="F:protein dimerization activity"/>
    <property type="evidence" value="ECO:0007669"/>
    <property type="project" value="InterPro"/>
</dbReference>
<dbReference type="SUPFAM" id="SSF53098">
    <property type="entry name" value="Ribonuclease H-like"/>
    <property type="match status" value="1"/>
</dbReference>
<sequence length="657" mass="74448">MEFLKQFFNFDPPKDSKVTGHCKRCSRKYTDKVGSTGNFHKHLDRRHKEEYMHSRGRNAIGSDNGGQENIEYQSTDYDAKINESIATNLIVKCNLPPSMIEHGGFRRFMNVVAHKWKPCSARFMKVQIIPSLYASVKGKVDAMLNEIDHLSVTIDIWSDRRAKAFLGITGHFIDVDFNSHAVLLKFVRLKGSHTAENIRNITKDILEELGISGKIYRIITDNAPNMVKAYKFGLTVNDENDLEDLSQASDASENVSERDSIDESDSETEWTLLDPIDDKVDRSNGADETNVRLSCFAHSLQLGIRDGLNKIPYLSKTLSKCKQLSKKSHKSSKVTDLLEDVDKRISRSNKTRWCSEYFLIQSILRLGKKTVEDITNTIDDDTLSFNNTDFTILEEAVDVLEPFADIRTACQSETTTTVSMVVPAVVHIIHHLKQMKGKVSLLKTLITQLEQSMNTRFAGIVKRLSLQQVLDSDPFNDPLYFVATLLDPKFKFHWMYLMDYTASMESKLKHAMINLVLDECESERNRAQQMDQSSSQHTFLSGDENSGQSAVNVKKRKLFEYDDNEGSVSSHTEASPADKLTKYISETSRNKSLLSWKTSVPSLLSNIVKRVFSVQASSAPIERAFSQSGIVMSPRRTSMGDELFQSLVFLRVNQNLL</sequence>
<evidence type="ECO:0000313" key="10">
    <source>
        <dbReference type="Proteomes" id="UP000663828"/>
    </source>
</evidence>
<evidence type="ECO:0000313" key="8">
    <source>
        <dbReference type="EMBL" id="CAF1449390.1"/>
    </source>
</evidence>
<feature type="region of interest" description="Disordered" evidence="6">
    <location>
        <begin position="246"/>
        <end position="268"/>
    </location>
</feature>
<dbReference type="Proteomes" id="UP000663828">
    <property type="component" value="Unassembled WGS sequence"/>
</dbReference>
<feature type="compositionally biased region" description="Polar residues" evidence="6">
    <location>
        <begin position="527"/>
        <end position="549"/>
    </location>
</feature>
<dbReference type="OrthoDB" id="10057873at2759"/>
<evidence type="ECO:0000313" key="9">
    <source>
        <dbReference type="EMBL" id="CAF1657407.1"/>
    </source>
</evidence>
<dbReference type="Proteomes" id="UP000663852">
    <property type="component" value="Unassembled WGS sequence"/>
</dbReference>
<gene>
    <name evidence="8" type="ORF">EDS130_LOCUS39416</name>
    <name evidence="9" type="ORF">XAT740_LOCUS56182</name>
</gene>
<evidence type="ECO:0000256" key="1">
    <source>
        <dbReference type="ARBA" id="ARBA00004123"/>
    </source>
</evidence>
<keyword evidence="2" id="KW-0479">Metal-binding</keyword>
<feature type="domain" description="HAT C-terminal dimerisation" evidence="7">
    <location>
        <begin position="603"/>
        <end position="651"/>
    </location>
</feature>
<evidence type="ECO:0000256" key="4">
    <source>
        <dbReference type="ARBA" id="ARBA00022833"/>
    </source>
</evidence>
<evidence type="ECO:0000256" key="5">
    <source>
        <dbReference type="ARBA" id="ARBA00023242"/>
    </source>
</evidence>
<dbReference type="GO" id="GO:0005634">
    <property type="term" value="C:nucleus"/>
    <property type="evidence" value="ECO:0007669"/>
    <property type="project" value="UniProtKB-SubCell"/>
</dbReference>
<dbReference type="GO" id="GO:0008270">
    <property type="term" value="F:zinc ion binding"/>
    <property type="evidence" value="ECO:0007669"/>
    <property type="project" value="UniProtKB-KW"/>
</dbReference>
<dbReference type="InterPro" id="IPR052035">
    <property type="entry name" value="ZnF_BED_domain_contain"/>
</dbReference>
<dbReference type="EMBL" id="CAJNOR010010882">
    <property type="protein sequence ID" value="CAF1657407.1"/>
    <property type="molecule type" value="Genomic_DNA"/>
</dbReference>
<dbReference type="EMBL" id="CAJNOJ010000441">
    <property type="protein sequence ID" value="CAF1449390.1"/>
    <property type="molecule type" value="Genomic_DNA"/>
</dbReference>
<evidence type="ECO:0000256" key="6">
    <source>
        <dbReference type="SAM" id="MobiDB-lite"/>
    </source>
</evidence>
<dbReference type="InterPro" id="IPR012337">
    <property type="entry name" value="RNaseH-like_sf"/>
</dbReference>
<protein>
    <recommendedName>
        <fullName evidence="7">HAT C-terminal dimerisation domain-containing protein</fullName>
    </recommendedName>
</protein>
<comment type="caution">
    <text evidence="9">The sequence shown here is derived from an EMBL/GenBank/DDBJ whole genome shotgun (WGS) entry which is preliminary data.</text>
</comment>
<dbReference type="InterPro" id="IPR008906">
    <property type="entry name" value="HATC_C_dom"/>
</dbReference>
<feature type="region of interest" description="Disordered" evidence="6">
    <location>
        <begin position="524"/>
        <end position="549"/>
    </location>
</feature>
<keyword evidence="4" id="KW-0862">Zinc</keyword>
<proteinExistence type="predicted"/>
<dbReference type="AlphaFoldDB" id="A0A816F3Q2"/>
<organism evidence="9 10">
    <name type="scientific">Adineta ricciae</name>
    <name type="common">Rotifer</name>
    <dbReference type="NCBI Taxonomy" id="249248"/>
    <lineage>
        <taxon>Eukaryota</taxon>
        <taxon>Metazoa</taxon>
        <taxon>Spiralia</taxon>
        <taxon>Gnathifera</taxon>
        <taxon>Rotifera</taxon>
        <taxon>Eurotatoria</taxon>
        <taxon>Bdelloidea</taxon>
        <taxon>Adinetida</taxon>
        <taxon>Adinetidae</taxon>
        <taxon>Adineta</taxon>
    </lineage>
</organism>
<keyword evidence="5" id="KW-0539">Nucleus</keyword>
<dbReference type="Pfam" id="PF05699">
    <property type="entry name" value="Dimer_Tnp_hAT"/>
    <property type="match status" value="1"/>
</dbReference>
<comment type="subcellular location">
    <subcellularLocation>
        <location evidence="1">Nucleus</location>
    </subcellularLocation>
</comment>